<proteinExistence type="predicted"/>
<gene>
    <name evidence="2" type="ordered locus">VIT_13s0156g00380</name>
</gene>
<evidence type="ECO:0000313" key="2">
    <source>
        <dbReference type="EMBL" id="CBI32177.3"/>
    </source>
</evidence>
<organism evidence="2 3">
    <name type="scientific">Vitis vinifera</name>
    <name type="common">Grape</name>
    <dbReference type="NCBI Taxonomy" id="29760"/>
    <lineage>
        <taxon>Eukaryota</taxon>
        <taxon>Viridiplantae</taxon>
        <taxon>Streptophyta</taxon>
        <taxon>Embryophyta</taxon>
        <taxon>Tracheophyta</taxon>
        <taxon>Spermatophyta</taxon>
        <taxon>Magnoliopsida</taxon>
        <taxon>eudicotyledons</taxon>
        <taxon>Gunneridae</taxon>
        <taxon>Pentapetalae</taxon>
        <taxon>rosids</taxon>
        <taxon>Vitales</taxon>
        <taxon>Vitaceae</taxon>
        <taxon>Viteae</taxon>
        <taxon>Vitis</taxon>
    </lineage>
</organism>
<keyword evidence="1" id="KW-0812">Transmembrane</keyword>
<keyword evidence="1" id="KW-1133">Transmembrane helix</keyword>
<dbReference type="InParanoid" id="D7TNV4"/>
<feature type="transmembrane region" description="Helical" evidence="1">
    <location>
        <begin position="21"/>
        <end position="43"/>
    </location>
</feature>
<dbReference type="AlphaFoldDB" id="D7TNV4"/>
<dbReference type="EMBL" id="FN596003">
    <property type="protein sequence ID" value="CBI32177.3"/>
    <property type="molecule type" value="Genomic_DNA"/>
</dbReference>
<keyword evidence="1" id="KW-0472">Membrane</keyword>
<dbReference type="Proteomes" id="UP000009183">
    <property type="component" value="Chromosome 13"/>
</dbReference>
<accession>D7TNV4</accession>
<evidence type="ECO:0000256" key="1">
    <source>
        <dbReference type="SAM" id="Phobius"/>
    </source>
</evidence>
<name>D7TNV4_VITVI</name>
<keyword evidence="3" id="KW-1185">Reference proteome</keyword>
<sequence>MTKTTLVPRQACYLSINKEEFFWLLLWALPCKLTLGLVVPNMLETNWRLISFFLYQKTESTAISNQKKR</sequence>
<dbReference type="PaxDb" id="29760-VIT_13s0156g00380.t01"/>
<reference evidence="3" key="1">
    <citation type="journal article" date="2007" name="Nature">
        <title>The grapevine genome sequence suggests ancestral hexaploidization in major angiosperm phyla.</title>
        <authorList>
            <consortium name="The French-Italian Public Consortium for Grapevine Genome Characterization."/>
            <person name="Jaillon O."/>
            <person name="Aury J.-M."/>
            <person name="Noel B."/>
            <person name="Policriti A."/>
            <person name="Clepet C."/>
            <person name="Casagrande A."/>
            <person name="Choisne N."/>
            <person name="Aubourg S."/>
            <person name="Vitulo N."/>
            <person name="Jubin C."/>
            <person name="Vezzi A."/>
            <person name="Legeai F."/>
            <person name="Hugueney P."/>
            <person name="Dasilva C."/>
            <person name="Horner D."/>
            <person name="Mica E."/>
            <person name="Jublot D."/>
            <person name="Poulain J."/>
            <person name="Bruyere C."/>
            <person name="Billault A."/>
            <person name="Segurens B."/>
            <person name="Gouyvenoux M."/>
            <person name="Ugarte E."/>
            <person name="Cattonaro F."/>
            <person name="Anthouard V."/>
            <person name="Vico V."/>
            <person name="Del Fabbro C."/>
            <person name="Alaux M."/>
            <person name="Di Gaspero G."/>
            <person name="Dumas V."/>
            <person name="Felice N."/>
            <person name="Paillard S."/>
            <person name="Juman I."/>
            <person name="Moroldo M."/>
            <person name="Scalabrin S."/>
            <person name="Canaguier A."/>
            <person name="Le Clainche I."/>
            <person name="Malacrida G."/>
            <person name="Durand E."/>
            <person name="Pesole G."/>
            <person name="Laucou V."/>
            <person name="Chatelet P."/>
            <person name="Merdinoglu D."/>
            <person name="Delledonne M."/>
            <person name="Pezzotti M."/>
            <person name="Lecharny A."/>
            <person name="Scarpelli C."/>
            <person name="Artiguenave F."/>
            <person name="Pe M.E."/>
            <person name="Valle G."/>
            <person name="Morgante M."/>
            <person name="Caboche M."/>
            <person name="Adam-Blondon A.-F."/>
            <person name="Weissenbach J."/>
            <person name="Quetier F."/>
            <person name="Wincker P."/>
        </authorList>
    </citation>
    <scope>NUCLEOTIDE SEQUENCE [LARGE SCALE GENOMIC DNA]</scope>
    <source>
        <strain evidence="3">cv. Pinot noir / PN40024</strain>
    </source>
</reference>
<protein>
    <submittedName>
        <fullName evidence="2">Uncharacterized protein</fullName>
    </submittedName>
</protein>
<evidence type="ECO:0000313" key="3">
    <source>
        <dbReference type="Proteomes" id="UP000009183"/>
    </source>
</evidence>
<dbReference type="HOGENOM" id="CLU_2781041_0_0_1"/>